<dbReference type="EMBL" id="CP019327">
    <property type="protein sequence ID" value="APX97518.1"/>
    <property type="molecule type" value="Genomic_DNA"/>
</dbReference>
<dbReference type="STRING" id="588898.BB347_13380"/>
<dbReference type="KEGG" id="hda:BB347_13380"/>
<feature type="compositionally biased region" description="Basic and acidic residues" evidence="1">
    <location>
        <begin position="236"/>
        <end position="251"/>
    </location>
</feature>
<keyword evidence="2" id="KW-1133">Transmembrane helix</keyword>
<keyword evidence="5" id="KW-1185">Reference proteome</keyword>
<keyword evidence="2" id="KW-0472">Membrane</keyword>
<feature type="compositionally biased region" description="Acidic residues" evidence="1">
    <location>
        <begin position="254"/>
        <end position="269"/>
    </location>
</feature>
<dbReference type="AlphaFoldDB" id="A0A1N7F3U7"/>
<evidence type="ECO:0000256" key="2">
    <source>
        <dbReference type="SAM" id="Phobius"/>
    </source>
</evidence>
<organism evidence="4 5">
    <name type="scientific">Natronorubrum daqingense</name>
    <dbReference type="NCBI Taxonomy" id="588898"/>
    <lineage>
        <taxon>Archaea</taxon>
        <taxon>Methanobacteriati</taxon>
        <taxon>Methanobacteriota</taxon>
        <taxon>Stenosarchaea group</taxon>
        <taxon>Halobacteria</taxon>
        <taxon>Halobacteriales</taxon>
        <taxon>Natrialbaceae</taxon>
        <taxon>Natronorubrum</taxon>
    </lineage>
</organism>
<feature type="compositionally biased region" description="Basic and acidic residues" evidence="1">
    <location>
        <begin position="317"/>
        <end position="328"/>
    </location>
</feature>
<evidence type="ECO:0000313" key="3">
    <source>
        <dbReference type="EMBL" id="APX97518.1"/>
    </source>
</evidence>
<accession>A0A1N7F3U7</accession>
<evidence type="ECO:0000256" key="1">
    <source>
        <dbReference type="SAM" id="MobiDB-lite"/>
    </source>
</evidence>
<proteinExistence type="predicted"/>
<feature type="compositionally biased region" description="Acidic residues" evidence="1">
    <location>
        <begin position="291"/>
        <end position="305"/>
    </location>
</feature>
<dbReference type="EMBL" id="FTNP01000005">
    <property type="protein sequence ID" value="SIR95050.1"/>
    <property type="molecule type" value="Genomic_DNA"/>
</dbReference>
<evidence type="ECO:0000313" key="4">
    <source>
        <dbReference type="EMBL" id="SIR95050.1"/>
    </source>
</evidence>
<gene>
    <name evidence="3" type="ORF">BB347_13380</name>
    <name evidence="4" type="ORF">SAMN05421809_2987</name>
</gene>
<feature type="region of interest" description="Disordered" evidence="1">
    <location>
        <begin position="212"/>
        <end position="328"/>
    </location>
</feature>
<reference evidence="3 6" key="1">
    <citation type="submission" date="2017-01" db="EMBL/GenBank/DDBJ databases">
        <title>Complete genome sequence of Haloterrigena daqingensis type strain (JX313T).</title>
        <authorList>
            <person name="Shuang W."/>
        </authorList>
    </citation>
    <scope>NUCLEOTIDE SEQUENCE [LARGE SCALE GENOMIC DNA]</scope>
    <source>
        <strain evidence="3 6">JX313</strain>
    </source>
</reference>
<reference evidence="4 5" key="2">
    <citation type="submission" date="2017-01" db="EMBL/GenBank/DDBJ databases">
        <authorList>
            <person name="Mah S.A."/>
            <person name="Swanson W.J."/>
            <person name="Moy G.W."/>
            <person name="Vacquier V.D."/>
        </authorList>
    </citation>
    <scope>NUCLEOTIDE SEQUENCE [LARGE SCALE GENOMIC DNA]</scope>
    <source>
        <strain evidence="4 5">CGMCC 1.8909</strain>
    </source>
</reference>
<keyword evidence="2" id="KW-0812">Transmembrane</keyword>
<name>A0A1N7F3U7_9EURY</name>
<feature type="transmembrane region" description="Helical" evidence="2">
    <location>
        <begin position="161"/>
        <end position="182"/>
    </location>
</feature>
<feature type="transmembrane region" description="Helical" evidence="2">
    <location>
        <begin position="107"/>
        <end position="127"/>
    </location>
</feature>
<sequence length="328" mass="35436">MHRSSVWWVSIVHSPWTRDAASYLPLENEHFEDDLLMLGTWSEHVDELLYDGERVRKRVDLESATVVVTNERVLVFTEGGNGSNYTHVDRPNVGRVSVENESELGHLVWGTIVLFLAIGLFLLAATYDLADAVDGVDPGDSTGLAGSVIDVVETLLTVFDLTVFAAGGVVALIGAIFFVRYIRSRSRHLVLRVSGDDDIVLPVTDADIEADRPVDLHEAIGPGSDGVDDAPPEAAVDSRESAGDADEHASADDVASDEDPSTDDADETAGSEHLLLDDPEGETTMGSDPQTEPEDESLDDLEESNEPGQFEEGNAPDEQHDSSDDRAN</sequence>
<evidence type="ECO:0000313" key="5">
    <source>
        <dbReference type="Proteomes" id="UP000185687"/>
    </source>
</evidence>
<dbReference type="Proteomes" id="UP000187321">
    <property type="component" value="Chromosome"/>
</dbReference>
<evidence type="ECO:0000313" key="6">
    <source>
        <dbReference type="Proteomes" id="UP000187321"/>
    </source>
</evidence>
<dbReference type="Proteomes" id="UP000185687">
    <property type="component" value="Unassembled WGS sequence"/>
</dbReference>
<protein>
    <submittedName>
        <fullName evidence="4">Uncharacterized protein</fullName>
    </submittedName>
</protein>